<reference evidence="1" key="1">
    <citation type="submission" date="2018-05" db="EMBL/GenBank/DDBJ databases">
        <authorList>
            <person name="Lanie J.A."/>
            <person name="Ng W.-L."/>
            <person name="Kazmierczak K.M."/>
            <person name="Andrzejewski T.M."/>
            <person name="Davidsen T.M."/>
            <person name="Wayne K.J."/>
            <person name="Tettelin H."/>
            <person name="Glass J.I."/>
            <person name="Rusch D."/>
            <person name="Podicherti R."/>
            <person name="Tsui H.-C.T."/>
            <person name="Winkler M.E."/>
        </authorList>
    </citation>
    <scope>NUCLEOTIDE SEQUENCE</scope>
</reference>
<evidence type="ECO:0000313" key="1">
    <source>
        <dbReference type="EMBL" id="SVC20552.1"/>
    </source>
</evidence>
<proteinExistence type="predicted"/>
<dbReference type="EMBL" id="UINC01078980">
    <property type="protein sequence ID" value="SVC20552.1"/>
    <property type="molecule type" value="Genomic_DNA"/>
</dbReference>
<gene>
    <name evidence="1" type="ORF">METZ01_LOCUS273406</name>
</gene>
<organism evidence="1">
    <name type="scientific">marine metagenome</name>
    <dbReference type="NCBI Taxonomy" id="408172"/>
    <lineage>
        <taxon>unclassified sequences</taxon>
        <taxon>metagenomes</taxon>
        <taxon>ecological metagenomes</taxon>
    </lineage>
</organism>
<protein>
    <recommendedName>
        <fullName evidence="2">Sulfatase-modifying factor enzyme domain-containing protein</fullName>
    </recommendedName>
</protein>
<dbReference type="SUPFAM" id="SSF56436">
    <property type="entry name" value="C-type lectin-like"/>
    <property type="match status" value="1"/>
</dbReference>
<name>A0A382KAX0_9ZZZZ</name>
<accession>A0A382KAX0</accession>
<dbReference type="InterPro" id="IPR016187">
    <property type="entry name" value="CTDL_fold"/>
</dbReference>
<sequence length="171" mass="18107">MPTFRRPEEDLSAKGWIGPMGLVLALSISVLSCGRSTTAGASTPAEGAPGHFVDRSPAHTEHQMRLVSAGEFLMGLTPEAEGALLEAGVLLDACPAAMPAHVVDLDSFYVDQFQVTVGDYVSYLNDLWFSVAVEDGQAYLSQVLLLTDMGDSLSGATYLTTNEPTKPPSMA</sequence>
<dbReference type="PROSITE" id="PS51257">
    <property type="entry name" value="PROKAR_LIPOPROTEIN"/>
    <property type="match status" value="1"/>
</dbReference>
<dbReference type="Gene3D" id="3.90.1580.10">
    <property type="entry name" value="paralog of FGE (formylglycine-generating enzyme)"/>
    <property type="match status" value="1"/>
</dbReference>
<dbReference type="InterPro" id="IPR042095">
    <property type="entry name" value="SUMF_sf"/>
</dbReference>
<feature type="non-terminal residue" evidence="1">
    <location>
        <position position="171"/>
    </location>
</feature>
<dbReference type="AlphaFoldDB" id="A0A382KAX0"/>
<evidence type="ECO:0008006" key="2">
    <source>
        <dbReference type="Google" id="ProtNLM"/>
    </source>
</evidence>